<dbReference type="RefSeq" id="WP_069431779.1">
    <property type="nucleotide sequence ID" value="NZ_MEHA01000012.1"/>
</dbReference>
<dbReference type="InterPro" id="IPR044929">
    <property type="entry name" value="DNA/RNA_non-sp_Endonuclease_sf"/>
</dbReference>
<feature type="transmembrane region" description="Helical" evidence="1">
    <location>
        <begin position="611"/>
        <end position="636"/>
    </location>
</feature>
<dbReference type="AlphaFoldDB" id="A0A1E3UHN5"/>
<keyword evidence="1" id="KW-1133">Transmembrane helix</keyword>
<feature type="transmembrane region" description="Helical" evidence="1">
    <location>
        <begin position="579"/>
        <end position="599"/>
    </location>
</feature>
<feature type="domain" description="Type VII secretion system protein EssD-like" evidence="2">
    <location>
        <begin position="781"/>
        <end position="905"/>
    </location>
</feature>
<protein>
    <recommendedName>
        <fullName evidence="2">Type VII secretion system protein EssD-like domain-containing protein</fullName>
    </recommendedName>
</protein>
<organism evidence="3 4">
    <name type="scientific">Eisenbergiella tayi</name>
    <dbReference type="NCBI Taxonomy" id="1432052"/>
    <lineage>
        <taxon>Bacteria</taxon>
        <taxon>Bacillati</taxon>
        <taxon>Bacillota</taxon>
        <taxon>Clostridia</taxon>
        <taxon>Lachnospirales</taxon>
        <taxon>Lachnospiraceae</taxon>
        <taxon>Eisenbergiella</taxon>
    </lineage>
</organism>
<feature type="transmembrane region" description="Helical" evidence="1">
    <location>
        <begin position="539"/>
        <end position="559"/>
    </location>
</feature>
<proteinExistence type="predicted"/>
<name>A0A1E3UHN5_9FIRM</name>
<dbReference type="SUPFAM" id="SSF69279">
    <property type="entry name" value="Phage tail proteins"/>
    <property type="match status" value="1"/>
</dbReference>
<keyword evidence="1" id="KW-0472">Membrane</keyword>
<comment type="caution">
    <text evidence="3">The sequence shown here is derived from an EMBL/GenBank/DDBJ whole genome shotgun (WGS) entry which is preliminary data.</text>
</comment>
<dbReference type="Proteomes" id="UP000094271">
    <property type="component" value="Unassembled WGS sequence"/>
</dbReference>
<sequence length="914" mass="98735">MISAAGIKVYSYLNITAVADFFMEIKPGDHGRMTLRGYLAGMPDVGRLQEEAVRITLQEDGDNREQVLFQGIIQSVHTFVENGVCQVILSALTSSIRLDQEERNRSFQKTKETYLGIMREVAGNVSGSGLSVETGVPVIQYRETDWEFCRRMAAGAGQVLYADPASPEIRLWAGLEEKGGTASFPTDRYSVCVDETYYHMKSAGEGKKEFLYYRTESWENYEIGESSFYQGQRRYIFEKTAELVGGVLVFGYKLGGKCRFGQKRYANRKMTGVSLRGTVKKREKESVYLKLDIDGADGKALHPYPWIPPTGNVMYCMPQEGTEAYLYFPEAEEESAYAVSEIHNSRCPVFADAQRRELVTEHGKKLHMYADVLGFAGGKEETVQECRMGEDGIHFGAGKGKLQVTGREQILFHAPEISLDAVQKIGQYKIESRAKGKEGMLYSGGNGNPSTGGGGDGAAELQNEYNALSSQGILAGTEYEYYKPFDDAPEYEEYKEVPTWLKVVAGVAVAAVVGLAVGALVVATGGLAAAALGVTAVKLGVIAGALTAGAGIVAVAATASSDRKNGTESSLGDYISNAFSASARVGASCIAITLGMYGAEMMAVTVSGGMGLIPVGGTVVTLSQLAGAFQLVAGIVTSQNLLFQIEEVLMFCTSGKEMGAPTGNGRHDSARALTEMASTQFAFYGLMNPYTYQRAKITQLPNETALTVPGGTGVAVVPNGTVPALNPPYLPGQYTEYPAVVQGWAQQALPGGGSGIEGGTLTAQKVFTDNPFDEAGNLRSNIKYQTGEFKYNYETDANGRISNWNTDNLQLTERDGRLNYNSNSPGKIEGDHAGHLAGDRFGGSPELDNIVSQSQNVNLSQYKKIENQWAKAISEGKEVTVNVDIKYDGDGLRPIEFNVEYTIDGDFFSQSILN</sequence>
<keyword evidence="1" id="KW-0812">Transmembrane</keyword>
<dbReference type="EMBL" id="MEHA01000012">
    <property type="protein sequence ID" value="ODR49579.1"/>
    <property type="molecule type" value="Genomic_DNA"/>
</dbReference>
<dbReference type="Gene3D" id="3.40.570.10">
    <property type="entry name" value="Extracellular Endonuclease, subunit A"/>
    <property type="match status" value="1"/>
</dbReference>
<evidence type="ECO:0000256" key="1">
    <source>
        <dbReference type="SAM" id="Phobius"/>
    </source>
</evidence>
<dbReference type="OrthoDB" id="95423at2"/>
<dbReference type="Pfam" id="PF13930">
    <property type="entry name" value="Endonuclea_NS_2"/>
    <property type="match status" value="1"/>
</dbReference>
<dbReference type="InterPro" id="IPR044927">
    <property type="entry name" value="Endonuclea_NS_2"/>
</dbReference>
<feature type="transmembrane region" description="Helical" evidence="1">
    <location>
        <begin position="503"/>
        <end position="532"/>
    </location>
</feature>
<reference evidence="3 4" key="1">
    <citation type="submission" date="2016-08" db="EMBL/GenBank/DDBJ databases">
        <authorList>
            <person name="Seilhamer J.J."/>
        </authorList>
    </citation>
    <scope>NUCLEOTIDE SEQUENCE [LARGE SCALE GENOMIC DNA]</scope>
    <source>
        <strain evidence="3 4">NML150140-1</strain>
    </source>
</reference>
<evidence type="ECO:0000313" key="3">
    <source>
        <dbReference type="EMBL" id="ODR49579.1"/>
    </source>
</evidence>
<evidence type="ECO:0000313" key="4">
    <source>
        <dbReference type="Proteomes" id="UP000094271"/>
    </source>
</evidence>
<accession>A0A1E3UHN5</accession>
<gene>
    <name evidence="3" type="ORF">BEI59_16660</name>
</gene>
<evidence type="ECO:0000259" key="2">
    <source>
        <dbReference type="Pfam" id="PF13930"/>
    </source>
</evidence>